<dbReference type="FunFam" id="3.90.70.80:FF:000007">
    <property type="entry name" value="OTU domain-containing protein"/>
    <property type="match status" value="1"/>
</dbReference>
<dbReference type="CDD" id="cd22760">
    <property type="entry name" value="OTU_plant_OTU4-like"/>
    <property type="match status" value="1"/>
</dbReference>
<gene>
    <name evidence="5" type="ORF">KI387_000363</name>
</gene>
<dbReference type="Proteomes" id="UP000824469">
    <property type="component" value="Unassembled WGS sequence"/>
</dbReference>
<comment type="subcellular location">
    <subcellularLocation>
        <location evidence="3">Cytoplasm</location>
    </subcellularLocation>
</comment>
<dbReference type="PANTHER" id="PTHR13312:SF6">
    <property type="entry name" value="UBIQUITIN THIOESTERASE OTU"/>
    <property type="match status" value="1"/>
</dbReference>
<dbReference type="Gene3D" id="3.90.70.80">
    <property type="match status" value="1"/>
</dbReference>
<accession>A0AA38GUI6</accession>
<evidence type="ECO:0000313" key="5">
    <source>
        <dbReference type="EMBL" id="KAH9328255.1"/>
    </source>
</evidence>
<dbReference type="InterPro" id="IPR038765">
    <property type="entry name" value="Papain-like_cys_pep_sf"/>
</dbReference>
<keyword evidence="2 3" id="KW-0378">Hydrolase</keyword>
<proteinExistence type="predicted"/>
<organism evidence="5 6">
    <name type="scientific">Taxus chinensis</name>
    <name type="common">Chinese yew</name>
    <name type="synonym">Taxus wallichiana var. chinensis</name>
    <dbReference type="NCBI Taxonomy" id="29808"/>
    <lineage>
        <taxon>Eukaryota</taxon>
        <taxon>Viridiplantae</taxon>
        <taxon>Streptophyta</taxon>
        <taxon>Embryophyta</taxon>
        <taxon>Tracheophyta</taxon>
        <taxon>Spermatophyta</taxon>
        <taxon>Pinopsida</taxon>
        <taxon>Pinidae</taxon>
        <taxon>Conifers II</taxon>
        <taxon>Cupressales</taxon>
        <taxon>Taxaceae</taxon>
        <taxon>Taxus</taxon>
    </lineage>
</organism>
<dbReference type="EMBL" id="JAHRHJ020000001">
    <property type="protein sequence ID" value="KAH9328255.1"/>
    <property type="molecule type" value="Genomic_DNA"/>
</dbReference>
<comment type="function">
    <text evidence="3">Hydrolase that can remove conjugated ubiquitin from proteins and may therefore play an important regulatory role at the level of protein turnover by preventing degradation.</text>
</comment>
<dbReference type="GO" id="GO:0004843">
    <property type="term" value="F:cysteine-type deubiquitinase activity"/>
    <property type="evidence" value="ECO:0007669"/>
    <property type="project" value="UniProtKB-UniRule"/>
</dbReference>
<evidence type="ECO:0000256" key="1">
    <source>
        <dbReference type="ARBA" id="ARBA00000707"/>
    </source>
</evidence>
<name>A0AA38GUI6_TAXCH</name>
<feature type="non-terminal residue" evidence="5">
    <location>
        <position position="372"/>
    </location>
</feature>
<dbReference type="GO" id="GO:0036503">
    <property type="term" value="P:ERAD pathway"/>
    <property type="evidence" value="ECO:0007669"/>
    <property type="project" value="TreeGrafter"/>
</dbReference>
<dbReference type="InterPro" id="IPR003323">
    <property type="entry name" value="OTU_dom"/>
</dbReference>
<dbReference type="PROSITE" id="PS50802">
    <property type="entry name" value="OTU"/>
    <property type="match status" value="1"/>
</dbReference>
<dbReference type="GO" id="GO:0005634">
    <property type="term" value="C:nucleus"/>
    <property type="evidence" value="ECO:0007669"/>
    <property type="project" value="TreeGrafter"/>
</dbReference>
<reference evidence="5 6" key="1">
    <citation type="journal article" date="2021" name="Nat. Plants">
        <title>The Taxus genome provides insights into paclitaxel biosynthesis.</title>
        <authorList>
            <person name="Xiong X."/>
            <person name="Gou J."/>
            <person name="Liao Q."/>
            <person name="Li Y."/>
            <person name="Zhou Q."/>
            <person name="Bi G."/>
            <person name="Li C."/>
            <person name="Du R."/>
            <person name="Wang X."/>
            <person name="Sun T."/>
            <person name="Guo L."/>
            <person name="Liang H."/>
            <person name="Lu P."/>
            <person name="Wu Y."/>
            <person name="Zhang Z."/>
            <person name="Ro D.K."/>
            <person name="Shang Y."/>
            <person name="Huang S."/>
            <person name="Yan J."/>
        </authorList>
    </citation>
    <scope>NUCLEOTIDE SEQUENCE [LARGE SCALE GENOMIC DNA]</scope>
    <source>
        <strain evidence="5">Ta-2019</strain>
    </source>
</reference>
<feature type="domain" description="OTU" evidence="4">
    <location>
        <begin position="254"/>
        <end position="372"/>
    </location>
</feature>
<dbReference type="InterPro" id="IPR047947">
    <property type="entry name" value="OTU4_OTU"/>
</dbReference>
<sequence length="372" mass="40373">MVLEIYNGRFGSGLVAENHMLGYACFRLPIRSRISLPPPNLTCSYSYTYNHSRSYNSYCSGKSIHRQPKTLISLPTNIFQRGGQGHSNSCLLAGNGNGCVGASIWHALLPSSHFSDTHKRIPIRVCSSNGRTCFDDVKPRASSGGIYGKCGDSSISCATRISSGSAASVGGGFCEGSWNATWDVRPARWLHGSHSAWLLFGVCACFASLNPPVQAEAEAAVVDGDNNGEVDDDDSILAASTDKASHGKKVYTDYSITGVPGDGRCLFRAVAHGSCLRRGEAAPDESSQKKLADDLRARVADELVKRREELEWCIEGDFDTYVEQIKKPHVWGGEPELIMASHVLQMPITVYMHERNSDGLIAIAEYGQNYGK</sequence>
<dbReference type="GO" id="GO:0016579">
    <property type="term" value="P:protein deubiquitination"/>
    <property type="evidence" value="ECO:0007669"/>
    <property type="project" value="TreeGrafter"/>
</dbReference>
<keyword evidence="3" id="KW-0833">Ubl conjugation pathway</keyword>
<keyword evidence="3" id="KW-0645">Protease</keyword>
<dbReference type="AlphaFoldDB" id="A0AA38GUI6"/>
<comment type="caution">
    <text evidence="5">The sequence shown here is derived from an EMBL/GenBank/DDBJ whole genome shotgun (WGS) entry which is preliminary data.</text>
</comment>
<keyword evidence="3" id="KW-0963">Cytoplasm</keyword>
<dbReference type="SUPFAM" id="SSF54001">
    <property type="entry name" value="Cysteine proteinases"/>
    <property type="match status" value="1"/>
</dbReference>
<protein>
    <recommendedName>
        <fullName evidence="3">Ubiquitin thioesterase OTU</fullName>
        <ecNumber evidence="3">3.4.19.12</ecNumber>
    </recommendedName>
</protein>
<dbReference type="EC" id="3.4.19.12" evidence="3"/>
<dbReference type="PANTHER" id="PTHR13312">
    <property type="entry name" value="HIV-INDUCED PROTEIN-7-LIKE PROTEASE"/>
    <property type="match status" value="1"/>
</dbReference>
<evidence type="ECO:0000259" key="4">
    <source>
        <dbReference type="PROSITE" id="PS50802"/>
    </source>
</evidence>
<evidence type="ECO:0000313" key="6">
    <source>
        <dbReference type="Proteomes" id="UP000824469"/>
    </source>
</evidence>
<dbReference type="OMA" id="LIAICEY"/>
<comment type="catalytic activity">
    <reaction evidence="1 3">
        <text>Thiol-dependent hydrolysis of ester, thioester, amide, peptide and isopeptide bonds formed by the C-terminal Gly of ubiquitin (a 76-residue protein attached to proteins as an intracellular targeting signal).</text>
        <dbReference type="EC" id="3.4.19.12"/>
    </reaction>
</comment>
<dbReference type="GO" id="GO:0005829">
    <property type="term" value="C:cytosol"/>
    <property type="evidence" value="ECO:0007669"/>
    <property type="project" value="TreeGrafter"/>
</dbReference>
<keyword evidence="6" id="KW-1185">Reference proteome</keyword>
<dbReference type="Pfam" id="PF02338">
    <property type="entry name" value="OTU"/>
    <property type="match status" value="1"/>
</dbReference>
<evidence type="ECO:0000256" key="3">
    <source>
        <dbReference type="RuleBase" id="RU367104"/>
    </source>
</evidence>
<evidence type="ECO:0000256" key="2">
    <source>
        <dbReference type="ARBA" id="ARBA00022801"/>
    </source>
</evidence>
<dbReference type="GO" id="GO:0030968">
    <property type="term" value="P:endoplasmic reticulum unfolded protein response"/>
    <property type="evidence" value="ECO:0007669"/>
    <property type="project" value="TreeGrafter"/>
</dbReference>
<keyword evidence="3" id="KW-0788">Thiol protease</keyword>